<protein>
    <recommendedName>
        <fullName evidence="1">F-box domain-containing protein</fullName>
    </recommendedName>
</protein>
<dbReference type="AlphaFoldDB" id="A0A7N2R7D5"/>
<organism evidence="2 3">
    <name type="scientific">Quercus lobata</name>
    <name type="common">Valley oak</name>
    <dbReference type="NCBI Taxonomy" id="97700"/>
    <lineage>
        <taxon>Eukaryota</taxon>
        <taxon>Viridiplantae</taxon>
        <taxon>Streptophyta</taxon>
        <taxon>Embryophyta</taxon>
        <taxon>Tracheophyta</taxon>
        <taxon>Spermatophyta</taxon>
        <taxon>Magnoliopsida</taxon>
        <taxon>eudicotyledons</taxon>
        <taxon>Gunneridae</taxon>
        <taxon>Pentapetalae</taxon>
        <taxon>rosids</taxon>
        <taxon>fabids</taxon>
        <taxon>Fagales</taxon>
        <taxon>Fagaceae</taxon>
        <taxon>Quercus</taxon>
    </lineage>
</organism>
<feature type="domain" description="F-box" evidence="1">
    <location>
        <begin position="11"/>
        <end position="50"/>
    </location>
</feature>
<dbReference type="PANTHER" id="PTHR31672:SF13">
    <property type="entry name" value="F-BOX PROTEIN CPR30-LIKE"/>
    <property type="match status" value="1"/>
</dbReference>
<dbReference type="InterPro" id="IPR050796">
    <property type="entry name" value="SCF_F-box_component"/>
</dbReference>
<dbReference type="InterPro" id="IPR036047">
    <property type="entry name" value="F-box-like_dom_sf"/>
</dbReference>
<gene>
    <name evidence="2" type="primary">LOC115951531</name>
</gene>
<dbReference type="Gramene" id="QL07p009303:mrna">
    <property type="protein sequence ID" value="QL07p009303:mrna:CDS:2"/>
    <property type="gene ID" value="QL07p009303"/>
</dbReference>
<dbReference type="Pfam" id="PF07734">
    <property type="entry name" value="FBA_1"/>
    <property type="match status" value="1"/>
</dbReference>
<dbReference type="FunCoup" id="A0A7N2R7D5">
    <property type="interactions" value="173"/>
</dbReference>
<name>A0A7N2R7D5_QUELO</name>
<dbReference type="NCBIfam" id="TIGR01640">
    <property type="entry name" value="F_box_assoc_1"/>
    <property type="match status" value="1"/>
</dbReference>
<dbReference type="Pfam" id="PF00646">
    <property type="entry name" value="F-box"/>
    <property type="match status" value="1"/>
</dbReference>
<dbReference type="EMBL" id="LRBV02000007">
    <property type="status" value="NOT_ANNOTATED_CDS"/>
    <property type="molecule type" value="Genomic_DNA"/>
</dbReference>
<accession>A0A7N2R7D5</accession>
<dbReference type="InterPro" id="IPR001810">
    <property type="entry name" value="F-box_dom"/>
</dbReference>
<dbReference type="EnsemblPlants" id="QL07p009303:mrna">
    <property type="protein sequence ID" value="QL07p009303:mrna:CDS:2"/>
    <property type="gene ID" value="QL07p009303"/>
</dbReference>
<sequence>MSRPTEKRLPVPDDVVFDILTWLPVKSLIRFRCVSKSWYSTITNPIFITTHLNHNKAKESLSIDDNNNNNGYLLYTHVPKDFSSRHELCTAVYNSDHTLTQISAFQIPFSGFNVASFCNGMFCLDCLTDHGDHIICLWNPSIRKFKTLAPFRLIDYVDSGTLRLESVTLGLAYNSQNNDFKILRLACFYDIIEKFVINRFRIEAEIYTSSTDSWRKVEISVESLSRPIFILGKRCVFVNGALHIIAYFQGYEFILSFDVDDERFHEIKLPQNYSRGFNVEFRQLGVYKGLLALIVFCHDPANRGYICLIWEMKEYGLAESWTWTKKCITMNSFYSCYGCTDNGEILMKNANGLVSFDPENHQNIFTIEDARWADYTANSMESLVLLDGGNSVSEYKD</sequence>
<dbReference type="SUPFAM" id="SSF81383">
    <property type="entry name" value="F-box domain"/>
    <property type="match status" value="1"/>
</dbReference>
<proteinExistence type="predicted"/>
<dbReference type="Gene3D" id="1.20.1280.50">
    <property type="match status" value="1"/>
</dbReference>
<dbReference type="InterPro" id="IPR006527">
    <property type="entry name" value="F-box-assoc_dom_typ1"/>
</dbReference>
<dbReference type="CDD" id="cd22157">
    <property type="entry name" value="F-box_AtFBW1-like"/>
    <property type="match status" value="1"/>
</dbReference>
<dbReference type="RefSeq" id="XP_030924573.1">
    <property type="nucleotide sequence ID" value="XM_031068713.1"/>
</dbReference>
<dbReference type="InParanoid" id="A0A7N2R7D5"/>
<evidence type="ECO:0000313" key="3">
    <source>
        <dbReference type="Proteomes" id="UP000594261"/>
    </source>
</evidence>
<dbReference type="OMA" id="HFTREST"/>
<dbReference type="PANTHER" id="PTHR31672">
    <property type="entry name" value="BNACNNG10540D PROTEIN"/>
    <property type="match status" value="1"/>
</dbReference>
<dbReference type="KEGG" id="qlo:115951531"/>
<evidence type="ECO:0000259" key="1">
    <source>
        <dbReference type="SMART" id="SM00256"/>
    </source>
</evidence>
<dbReference type="Proteomes" id="UP000594261">
    <property type="component" value="Chromosome 7"/>
</dbReference>
<dbReference type="GeneID" id="115951531"/>
<evidence type="ECO:0000313" key="2">
    <source>
        <dbReference type="EnsemblPlants" id="QL07p009303:mrna:CDS:2"/>
    </source>
</evidence>
<reference evidence="2 3" key="1">
    <citation type="journal article" date="2016" name="G3 (Bethesda)">
        <title>First Draft Assembly and Annotation of the Genome of a California Endemic Oak Quercus lobata Nee (Fagaceae).</title>
        <authorList>
            <person name="Sork V.L."/>
            <person name="Fitz-Gibbon S.T."/>
            <person name="Puiu D."/>
            <person name="Crepeau M."/>
            <person name="Gugger P.F."/>
            <person name="Sherman R."/>
            <person name="Stevens K."/>
            <person name="Langley C.H."/>
            <person name="Pellegrini M."/>
            <person name="Salzberg S.L."/>
        </authorList>
    </citation>
    <scope>NUCLEOTIDE SEQUENCE [LARGE SCALE GENOMIC DNA]</scope>
    <source>
        <strain evidence="2 3">cv. SW786</strain>
    </source>
</reference>
<dbReference type="InterPro" id="IPR017451">
    <property type="entry name" value="F-box-assoc_interact_dom"/>
</dbReference>
<reference evidence="2" key="2">
    <citation type="submission" date="2021-01" db="UniProtKB">
        <authorList>
            <consortium name="EnsemblPlants"/>
        </authorList>
    </citation>
    <scope>IDENTIFICATION</scope>
</reference>
<dbReference type="OrthoDB" id="1107590at2759"/>
<keyword evidence="3" id="KW-1185">Reference proteome</keyword>
<dbReference type="SMART" id="SM00256">
    <property type="entry name" value="FBOX"/>
    <property type="match status" value="1"/>
</dbReference>